<dbReference type="EMBL" id="MT142516">
    <property type="protein sequence ID" value="QJA83722.1"/>
    <property type="molecule type" value="Genomic_DNA"/>
</dbReference>
<accession>A0A6M3KPI0</accession>
<dbReference type="EMBL" id="MT141529">
    <property type="protein sequence ID" value="QJA64920.1"/>
    <property type="molecule type" value="Genomic_DNA"/>
</dbReference>
<sequence length="68" mass="7778">MTTENVNTKIQKDFTLSSYEGGNHRVKGYIDKGILSFKESLSPLERMIQAFTLRPLGTKIRVTMEEID</sequence>
<name>A0A6M3KPI0_9ZZZZ</name>
<proteinExistence type="predicted"/>
<evidence type="ECO:0000313" key="1">
    <source>
        <dbReference type="EMBL" id="QJA64920.1"/>
    </source>
</evidence>
<reference evidence="2" key="1">
    <citation type="submission" date="2020-03" db="EMBL/GenBank/DDBJ databases">
        <title>The deep terrestrial virosphere.</title>
        <authorList>
            <person name="Holmfeldt K."/>
            <person name="Nilsson E."/>
            <person name="Simone D."/>
            <person name="Lopez-Fernandez M."/>
            <person name="Wu X."/>
            <person name="de Brujin I."/>
            <person name="Lundin D."/>
            <person name="Andersson A."/>
            <person name="Bertilsson S."/>
            <person name="Dopson M."/>
        </authorList>
    </citation>
    <scope>NUCLEOTIDE SEQUENCE</scope>
    <source>
        <strain evidence="2">MM415A00259</strain>
        <strain evidence="1">MM415B00452</strain>
    </source>
</reference>
<gene>
    <name evidence="2" type="ORF">MM415A00259_0047</name>
    <name evidence="1" type="ORF">MM415B00452_0021</name>
</gene>
<protein>
    <submittedName>
        <fullName evidence="2">Uncharacterized protein</fullName>
    </submittedName>
</protein>
<organism evidence="2">
    <name type="scientific">viral metagenome</name>
    <dbReference type="NCBI Taxonomy" id="1070528"/>
    <lineage>
        <taxon>unclassified sequences</taxon>
        <taxon>metagenomes</taxon>
        <taxon>organismal metagenomes</taxon>
    </lineage>
</organism>
<dbReference type="AlphaFoldDB" id="A0A6M3KPI0"/>
<evidence type="ECO:0000313" key="2">
    <source>
        <dbReference type="EMBL" id="QJA83722.1"/>
    </source>
</evidence>